<comment type="caution">
    <text evidence="8">The sequence shown here is derived from an EMBL/GenBank/DDBJ whole genome shotgun (WGS) entry which is preliminary data.</text>
</comment>
<dbReference type="SMART" id="SM01186">
    <property type="entry name" value="eIF3_N"/>
    <property type="match status" value="1"/>
</dbReference>
<comment type="subunit">
    <text evidence="4 5">Component of the eukaryotic translation initiation factor 3 (eIF-3) complex.</text>
</comment>
<evidence type="ECO:0000256" key="5">
    <source>
        <dbReference type="PIRNR" id="PIRNR016255"/>
    </source>
</evidence>
<dbReference type="OrthoDB" id="417252at2759"/>
<accession>A0A1X2H4X5</accession>
<evidence type="ECO:0000256" key="4">
    <source>
        <dbReference type="HAMAP-Rule" id="MF_03004"/>
    </source>
</evidence>
<dbReference type="SMART" id="SM00088">
    <property type="entry name" value="PINT"/>
    <property type="match status" value="1"/>
</dbReference>
<dbReference type="Pfam" id="PF09440">
    <property type="entry name" value="eIF3_N"/>
    <property type="match status" value="1"/>
</dbReference>
<comment type="function">
    <text evidence="4">Component of the eukaryotic translation initiation factor 3 (eIF-3) complex, which is involved in protein synthesis of a specialized repertoire of mRNAs and, together with other initiation factors, stimulates binding of mRNA and methionyl-tRNAi to the 40S ribosome. The eIF-3 complex specifically targets and initiates translation of a subset of mRNAs involved in cell proliferation.</text>
</comment>
<organism evidence="8 9">
    <name type="scientific">Syncephalastrum racemosum</name>
    <name type="common">Filamentous fungus</name>
    <dbReference type="NCBI Taxonomy" id="13706"/>
    <lineage>
        <taxon>Eukaryota</taxon>
        <taxon>Fungi</taxon>
        <taxon>Fungi incertae sedis</taxon>
        <taxon>Mucoromycota</taxon>
        <taxon>Mucoromycotina</taxon>
        <taxon>Mucoromycetes</taxon>
        <taxon>Mucorales</taxon>
        <taxon>Syncephalastraceae</taxon>
        <taxon>Syncephalastrum</taxon>
    </lineage>
</organism>
<evidence type="ECO:0000256" key="2">
    <source>
        <dbReference type="ARBA" id="ARBA00022540"/>
    </source>
</evidence>
<keyword evidence="3 4" id="KW-0648">Protein biosynthesis</keyword>
<keyword evidence="6" id="KW-0175">Coiled coil</keyword>
<name>A0A1X2H4X5_SYNRA</name>
<sequence>MAAQHDLTLRMIPFLDRHLVFPLLEFLELKELYDANDLLKAKFDLFRNSNMADFIIDLNKKINNTTDTPKELTEKRQQVLAKMESLQAEVQKVMQVLEKPEVIATLRQDKAQSLQTLKEEYNFTEENINILYEFGQFEFDCGNYGGAADMLYHFRVLSTNEERCFSALWGKFAAEILTGNWDGALEEMQKLREAIDHKNVSALQQLQQRTWLIHWSLYIVFNHPRGRDSIIDMFFAPQYINTIQTSCPWILRYLAVAVVTSKRRKNQMKELVKIIEQESYEYQDPVTQFVEALFVRFDFDGAQKKLKECEDVLRNDFFLNTTQEDFMESARQFISETYCRIHQKINIKDMTQTLNLNQEEGEKWIVNLIRDTRVDAKIDFEENTVIMNSPITSVYQQVIERTKGLSFRSHVLATAIKKREAQVASKEAVA</sequence>
<dbReference type="GO" id="GO:0001732">
    <property type="term" value="P:formation of cytoplasmic translation initiation complex"/>
    <property type="evidence" value="ECO:0007669"/>
    <property type="project" value="UniProtKB-UniRule"/>
</dbReference>
<feature type="coiled-coil region" evidence="6">
    <location>
        <begin position="76"/>
        <end position="127"/>
    </location>
</feature>
<dbReference type="GO" id="GO:0071540">
    <property type="term" value="C:eukaryotic translation initiation factor 3 complex, eIF3e"/>
    <property type="evidence" value="ECO:0007669"/>
    <property type="project" value="UniProtKB-UniRule"/>
</dbReference>
<dbReference type="CDD" id="cd21378">
    <property type="entry name" value="eIF3E"/>
    <property type="match status" value="1"/>
</dbReference>
<feature type="domain" description="PCI" evidence="7">
    <location>
        <begin position="219"/>
        <end position="392"/>
    </location>
</feature>
<evidence type="ECO:0000313" key="8">
    <source>
        <dbReference type="EMBL" id="ORY93453.1"/>
    </source>
</evidence>
<dbReference type="GO" id="GO:0003743">
    <property type="term" value="F:translation initiation factor activity"/>
    <property type="evidence" value="ECO:0007669"/>
    <property type="project" value="UniProtKB-UniRule"/>
</dbReference>
<dbReference type="InterPro" id="IPR016650">
    <property type="entry name" value="eIF3e"/>
</dbReference>
<dbReference type="PROSITE" id="PS50250">
    <property type="entry name" value="PCI"/>
    <property type="match status" value="1"/>
</dbReference>
<dbReference type="Pfam" id="PF01399">
    <property type="entry name" value="PCI"/>
    <property type="match status" value="1"/>
</dbReference>
<evidence type="ECO:0000256" key="3">
    <source>
        <dbReference type="ARBA" id="ARBA00022917"/>
    </source>
</evidence>
<evidence type="ECO:0000256" key="1">
    <source>
        <dbReference type="ARBA" id="ARBA00022490"/>
    </source>
</evidence>
<dbReference type="Proteomes" id="UP000242180">
    <property type="component" value="Unassembled WGS sequence"/>
</dbReference>
<dbReference type="FunCoup" id="A0A1X2H4X5">
    <property type="interactions" value="1051"/>
</dbReference>
<evidence type="ECO:0000256" key="6">
    <source>
        <dbReference type="SAM" id="Coils"/>
    </source>
</evidence>
<evidence type="ECO:0000313" key="9">
    <source>
        <dbReference type="Proteomes" id="UP000242180"/>
    </source>
</evidence>
<dbReference type="InterPro" id="IPR000717">
    <property type="entry name" value="PCI_dom"/>
</dbReference>
<dbReference type="Pfam" id="PF21357">
    <property type="entry name" value="EIF3E_C"/>
    <property type="match status" value="1"/>
</dbReference>
<reference evidence="8 9" key="1">
    <citation type="submission" date="2016-07" db="EMBL/GenBank/DDBJ databases">
        <title>Pervasive Adenine N6-methylation of Active Genes in Fungi.</title>
        <authorList>
            <consortium name="DOE Joint Genome Institute"/>
            <person name="Mondo S.J."/>
            <person name="Dannebaum R.O."/>
            <person name="Kuo R.C."/>
            <person name="Labutti K."/>
            <person name="Haridas S."/>
            <person name="Kuo A."/>
            <person name="Salamov A."/>
            <person name="Ahrendt S.R."/>
            <person name="Lipzen A."/>
            <person name="Sullivan W."/>
            <person name="Andreopoulos W.B."/>
            <person name="Clum A."/>
            <person name="Lindquist E."/>
            <person name="Daum C."/>
            <person name="Ramamoorthy G.K."/>
            <person name="Gryganskyi A."/>
            <person name="Culley D."/>
            <person name="Magnuson J.K."/>
            <person name="James T.Y."/>
            <person name="O'Malley M.A."/>
            <person name="Stajich J.E."/>
            <person name="Spatafora J.W."/>
            <person name="Visel A."/>
            <person name="Grigoriev I.V."/>
        </authorList>
    </citation>
    <scope>NUCLEOTIDE SEQUENCE [LARGE SCALE GENOMIC DNA]</scope>
    <source>
        <strain evidence="8 9">NRRL 2496</strain>
    </source>
</reference>
<dbReference type="HAMAP" id="MF_03004">
    <property type="entry name" value="eIF3e"/>
    <property type="match status" value="1"/>
</dbReference>
<dbReference type="InterPro" id="IPR036390">
    <property type="entry name" value="WH_DNA-bd_sf"/>
</dbReference>
<dbReference type="PANTHER" id="PTHR10317">
    <property type="entry name" value="EUKARYOTIC TRANSLATION INITIATION FACTOR 3 SUBUNIT E"/>
    <property type="match status" value="1"/>
</dbReference>
<keyword evidence="2 4" id="KW-0396">Initiation factor</keyword>
<comment type="subcellular location">
    <subcellularLocation>
        <location evidence="4 5">Cytoplasm</location>
    </subcellularLocation>
</comment>
<protein>
    <recommendedName>
        <fullName evidence="4 5">Eukaryotic translation initiation factor 3 subunit E</fullName>
        <shortName evidence="4">eIF3e</shortName>
    </recommendedName>
</protein>
<keyword evidence="1 4" id="KW-0963">Cytoplasm</keyword>
<dbReference type="GO" id="GO:0016282">
    <property type="term" value="C:eukaryotic 43S preinitiation complex"/>
    <property type="evidence" value="ECO:0007669"/>
    <property type="project" value="UniProtKB-UniRule"/>
</dbReference>
<dbReference type="EMBL" id="MCGN01000009">
    <property type="protein sequence ID" value="ORY93453.1"/>
    <property type="molecule type" value="Genomic_DNA"/>
</dbReference>
<proteinExistence type="inferred from homology"/>
<evidence type="ECO:0000259" key="7">
    <source>
        <dbReference type="PROSITE" id="PS50250"/>
    </source>
</evidence>
<dbReference type="STRING" id="13706.A0A1X2H4X5"/>
<dbReference type="PIRSF" id="PIRSF016255">
    <property type="entry name" value="eIF3e_su6"/>
    <property type="match status" value="1"/>
</dbReference>
<dbReference type="InterPro" id="IPR019010">
    <property type="entry name" value="eIF3e_N"/>
</dbReference>
<dbReference type="GO" id="GO:0033290">
    <property type="term" value="C:eukaryotic 48S preinitiation complex"/>
    <property type="evidence" value="ECO:0007669"/>
    <property type="project" value="UniProtKB-UniRule"/>
</dbReference>
<dbReference type="Gene3D" id="1.25.40.570">
    <property type="match status" value="1"/>
</dbReference>
<keyword evidence="9" id="KW-1185">Reference proteome</keyword>
<gene>
    <name evidence="4" type="primary">INT6</name>
    <name evidence="8" type="ORF">BCR43DRAFT_496959</name>
</gene>
<dbReference type="InParanoid" id="A0A1X2H4X5"/>
<dbReference type="AlphaFoldDB" id="A0A1X2H4X5"/>
<dbReference type="OMA" id="NCPWILR"/>
<comment type="similarity">
    <text evidence="4 5">Belongs to the eIF-3 subunit E family.</text>
</comment>
<dbReference type="SUPFAM" id="SSF46785">
    <property type="entry name" value="Winged helix' DNA-binding domain"/>
    <property type="match status" value="1"/>
</dbReference>